<feature type="region of interest" description="Disordered" evidence="1">
    <location>
        <begin position="1"/>
        <end position="21"/>
    </location>
</feature>
<evidence type="ECO:0000256" key="1">
    <source>
        <dbReference type="SAM" id="MobiDB-lite"/>
    </source>
</evidence>
<dbReference type="AlphaFoldDB" id="A0A849IFS7"/>
<evidence type="ECO:0000313" key="2">
    <source>
        <dbReference type="EMBL" id="NNM75010.1"/>
    </source>
</evidence>
<gene>
    <name evidence="2" type="ORF">HJG44_21850</name>
</gene>
<feature type="compositionally biased region" description="Pro residues" evidence="1">
    <location>
        <begin position="181"/>
        <end position="193"/>
    </location>
</feature>
<comment type="caution">
    <text evidence="2">The sequence shown here is derived from an EMBL/GenBank/DDBJ whole genome shotgun (WGS) entry which is preliminary data.</text>
</comment>
<feature type="region of interest" description="Disordered" evidence="1">
    <location>
        <begin position="161"/>
        <end position="193"/>
    </location>
</feature>
<reference evidence="2 3" key="1">
    <citation type="submission" date="2020-04" db="EMBL/GenBank/DDBJ databases">
        <title>Enterovirga sp. isolate from soil.</title>
        <authorList>
            <person name="Chea S."/>
            <person name="Kim D.-U."/>
        </authorList>
    </citation>
    <scope>NUCLEOTIDE SEQUENCE [LARGE SCALE GENOMIC DNA]</scope>
    <source>
        <strain evidence="2 3">DB1703</strain>
    </source>
</reference>
<proteinExistence type="predicted"/>
<protein>
    <submittedName>
        <fullName evidence="2">Uncharacterized protein</fullName>
    </submittedName>
</protein>
<evidence type="ECO:0000313" key="3">
    <source>
        <dbReference type="Proteomes" id="UP000564885"/>
    </source>
</evidence>
<keyword evidence="3" id="KW-1185">Reference proteome</keyword>
<dbReference type="Proteomes" id="UP000564885">
    <property type="component" value="Unassembled WGS sequence"/>
</dbReference>
<sequence>MSAPHTPPARPNPEPAPWPEALFDVEPDLGAATLEPSLRQIIYKYYEPHFGPSEAETLMHRYVDALRFLSSQDAGDGSRPEPAEGELQAAKREILQWMSKAHVAWAEVERLREALNNQRDWHGSEYDSLGKIAPTNDSRWRRTQHKEQIDAIDAALSSAPATGGWMTIDSAPKDGTTHWQPLPPPPRPATGEA</sequence>
<dbReference type="EMBL" id="JABEPP010000007">
    <property type="protein sequence ID" value="NNM75010.1"/>
    <property type="molecule type" value="Genomic_DNA"/>
</dbReference>
<name>A0A849IFS7_9HYPH</name>
<feature type="compositionally biased region" description="Pro residues" evidence="1">
    <location>
        <begin position="1"/>
        <end position="18"/>
    </location>
</feature>
<accession>A0A849IFS7</accession>
<dbReference type="RefSeq" id="WP_171220514.1">
    <property type="nucleotide sequence ID" value="NZ_JABEPP010000007.1"/>
</dbReference>
<organism evidence="2 3">
    <name type="scientific">Enterovirga aerilata</name>
    <dbReference type="NCBI Taxonomy" id="2730920"/>
    <lineage>
        <taxon>Bacteria</taxon>
        <taxon>Pseudomonadati</taxon>
        <taxon>Pseudomonadota</taxon>
        <taxon>Alphaproteobacteria</taxon>
        <taxon>Hyphomicrobiales</taxon>
        <taxon>Methylobacteriaceae</taxon>
        <taxon>Enterovirga</taxon>
    </lineage>
</organism>